<accession>A0A0N4WDV9</accession>
<feature type="chain" id="PRO_5043123636" evidence="1">
    <location>
        <begin position="21"/>
        <end position="38"/>
    </location>
</feature>
<evidence type="ECO:0000313" key="3">
    <source>
        <dbReference type="Proteomes" id="UP000268014"/>
    </source>
</evidence>
<dbReference type="Proteomes" id="UP000268014">
    <property type="component" value="Unassembled WGS sequence"/>
</dbReference>
<dbReference type="WBParaSite" id="HPLM_0000879001-mRNA-1">
    <property type="protein sequence ID" value="HPLM_0000879001-mRNA-1"/>
    <property type="gene ID" value="HPLM_0000879001"/>
</dbReference>
<keyword evidence="3" id="KW-1185">Reference proteome</keyword>
<name>A0A0N4WDV9_HAEPC</name>
<sequence length="38" mass="3935">MPSAFATLGLLICTASFGYADVLVGAPLDQNTGDPEFM</sequence>
<evidence type="ECO:0000256" key="1">
    <source>
        <dbReference type="SAM" id="SignalP"/>
    </source>
</evidence>
<protein>
    <submittedName>
        <fullName evidence="4">ABC transporter substrate-binding protein</fullName>
    </submittedName>
</protein>
<dbReference type="AlphaFoldDB" id="A0A0N4WDV9"/>
<dbReference type="EMBL" id="UZAF01016930">
    <property type="protein sequence ID" value="VDO35796.1"/>
    <property type="molecule type" value="Genomic_DNA"/>
</dbReference>
<reference evidence="4" key="1">
    <citation type="submission" date="2017-02" db="UniProtKB">
        <authorList>
            <consortium name="WormBaseParasite"/>
        </authorList>
    </citation>
    <scope>IDENTIFICATION</scope>
</reference>
<evidence type="ECO:0000313" key="2">
    <source>
        <dbReference type="EMBL" id="VDO35796.1"/>
    </source>
</evidence>
<proteinExistence type="predicted"/>
<reference evidence="2 3" key="2">
    <citation type="submission" date="2018-11" db="EMBL/GenBank/DDBJ databases">
        <authorList>
            <consortium name="Pathogen Informatics"/>
        </authorList>
    </citation>
    <scope>NUCLEOTIDE SEQUENCE [LARGE SCALE GENOMIC DNA]</scope>
    <source>
        <strain evidence="2 3">MHpl1</strain>
    </source>
</reference>
<organism evidence="4">
    <name type="scientific">Haemonchus placei</name>
    <name type="common">Barber's pole worm</name>
    <dbReference type="NCBI Taxonomy" id="6290"/>
    <lineage>
        <taxon>Eukaryota</taxon>
        <taxon>Metazoa</taxon>
        <taxon>Ecdysozoa</taxon>
        <taxon>Nematoda</taxon>
        <taxon>Chromadorea</taxon>
        <taxon>Rhabditida</taxon>
        <taxon>Rhabditina</taxon>
        <taxon>Rhabditomorpha</taxon>
        <taxon>Strongyloidea</taxon>
        <taxon>Trichostrongylidae</taxon>
        <taxon>Haemonchus</taxon>
    </lineage>
</organism>
<keyword evidence="1" id="KW-0732">Signal</keyword>
<evidence type="ECO:0000313" key="4">
    <source>
        <dbReference type="WBParaSite" id="HPLM_0000879001-mRNA-1"/>
    </source>
</evidence>
<feature type="signal peptide" evidence="1">
    <location>
        <begin position="1"/>
        <end position="20"/>
    </location>
</feature>
<gene>
    <name evidence="2" type="ORF">HPLM_LOCUS8782</name>
</gene>